<dbReference type="OrthoDB" id="7634903at2759"/>
<dbReference type="EMBL" id="CADEBC010000123">
    <property type="protein sequence ID" value="CAB3223034.1"/>
    <property type="molecule type" value="Genomic_DNA"/>
</dbReference>
<keyword evidence="7" id="KW-0675">Receptor</keyword>
<feature type="transmembrane region" description="Helical" evidence="9">
    <location>
        <begin position="200"/>
        <end position="220"/>
    </location>
</feature>
<dbReference type="InterPro" id="IPR004117">
    <property type="entry name" value="7tm6_olfct_rcpt"/>
</dbReference>
<evidence type="ECO:0000256" key="7">
    <source>
        <dbReference type="ARBA" id="ARBA00023170"/>
    </source>
</evidence>
<dbReference type="Pfam" id="PF02949">
    <property type="entry name" value="7tm_6"/>
    <property type="match status" value="1"/>
</dbReference>
<evidence type="ECO:0000256" key="1">
    <source>
        <dbReference type="ARBA" id="ARBA00004141"/>
    </source>
</evidence>
<dbReference type="GO" id="GO:0005549">
    <property type="term" value="F:odorant binding"/>
    <property type="evidence" value="ECO:0007669"/>
    <property type="project" value="InterPro"/>
</dbReference>
<keyword evidence="3 9" id="KW-0812">Transmembrane</keyword>
<dbReference type="GO" id="GO:0007165">
    <property type="term" value="P:signal transduction"/>
    <property type="evidence" value="ECO:0007669"/>
    <property type="project" value="UniProtKB-KW"/>
</dbReference>
<proteinExistence type="predicted"/>
<keyword evidence="11" id="KW-1185">Reference proteome</keyword>
<keyword evidence="6 9" id="KW-0472">Membrane</keyword>
<evidence type="ECO:0000256" key="9">
    <source>
        <dbReference type="SAM" id="Phobius"/>
    </source>
</evidence>
<dbReference type="GO" id="GO:0004984">
    <property type="term" value="F:olfactory receptor activity"/>
    <property type="evidence" value="ECO:0007669"/>
    <property type="project" value="InterPro"/>
</dbReference>
<accession>A0A8S0YTF8</accession>
<feature type="transmembrane region" description="Helical" evidence="9">
    <location>
        <begin position="89"/>
        <end position="105"/>
    </location>
</feature>
<dbReference type="GO" id="GO:0005886">
    <property type="term" value="C:plasma membrane"/>
    <property type="evidence" value="ECO:0007669"/>
    <property type="project" value="TreeGrafter"/>
</dbReference>
<dbReference type="PANTHER" id="PTHR21137">
    <property type="entry name" value="ODORANT RECEPTOR"/>
    <property type="match status" value="1"/>
</dbReference>
<comment type="subcellular location">
    <subcellularLocation>
        <location evidence="1">Membrane</location>
        <topology evidence="1">Multi-pass membrane protein</topology>
    </subcellularLocation>
</comment>
<evidence type="ECO:0000313" key="10">
    <source>
        <dbReference type="EMBL" id="CAB3223034.1"/>
    </source>
</evidence>
<evidence type="ECO:0000256" key="5">
    <source>
        <dbReference type="ARBA" id="ARBA00022989"/>
    </source>
</evidence>
<reference evidence="10 11" key="1">
    <citation type="submission" date="2020-04" db="EMBL/GenBank/DDBJ databases">
        <authorList>
            <person name="Wallbank WR R."/>
            <person name="Pardo Diaz C."/>
            <person name="Kozak K."/>
            <person name="Martin S."/>
            <person name="Jiggins C."/>
            <person name="Moest M."/>
            <person name="Warren A I."/>
            <person name="Byers J.R.P. K."/>
            <person name="Montejo-Kovacevich G."/>
            <person name="Yen C E."/>
        </authorList>
    </citation>
    <scope>NUCLEOTIDE SEQUENCE [LARGE SCALE GENOMIC DNA]</scope>
</reference>
<evidence type="ECO:0000313" key="11">
    <source>
        <dbReference type="Proteomes" id="UP000494106"/>
    </source>
</evidence>
<gene>
    <name evidence="10" type="ORF">APLA_LOCUS1449</name>
</gene>
<evidence type="ECO:0000256" key="4">
    <source>
        <dbReference type="ARBA" id="ARBA00022725"/>
    </source>
</evidence>
<keyword evidence="5 9" id="KW-1133">Transmembrane helix</keyword>
<dbReference type="Proteomes" id="UP000494106">
    <property type="component" value="Unassembled WGS sequence"/>
</dbReference>
<comment type="caution">
    <text evidence="10">The sequence shown here is derived from an EMBL/GenBank/DDBJ whole genome shotgun (WGS) entry which is preliminary data.</text>
</comment>
<keyword evidence="2" id="KW-0716">Sensory transduction</keyword>
<name>A0A8S0YTF8_ARCPL</name>
<organism evidence="10 11">
    <name type="scientific">Arctia plantaginis</name>
    <name type="common">Wood tiger moth</name>
    <name type="synonym">Phalaena plantaginis</name>
    <dbReference type="NCBI Taxonomy" id="874455"/>
    <lineage>
        <taxon>Eukaryota</taxon>
        <taxon>Metazoa</taxon>
        <taxon>Ecdysozoa</taxon>
        <taxon>Arthropoda</taxon>
        <taxon>Hexapoda</taxon>
        <taxon>Insecta</taxon>
        <taxon>Pterygota</taxon>
        <taxon>Neoptera</taxon>
        <taxon>Endopterygota</taxon>
        <taxon>Lepidoptera</taxon>
        <taxon>Glossata</taxon>
        <taxon>Ditrysia</taxon>
        <taxon>Noctuoidea</taxon>
        <taxon>Erebidae</taxon>
        <taxon>Arctiinae</taxon>
        <taxon>Arctia</taxon>
    </lineage>
</organism>
<feature type="transmembrane region" description="Helical" evidence="9">
    <location>
        <begin position="46"/>
        <end position="68"/>
    </location>
</feature>
<keyword evidence="8" id="KW-0807">Transducer</keyword>
<dbReference type="AlphaFoldDB" id="A0A8S0YTF8"/>
<evidence type="ECO:0000256" key="2">
    <source>
        <dbReference type="ARBA" id="ARBA00022606"/>
    </source>
</evidence>
<dbReference type="PANTHER" id="PTHR21137:SF42">
    <property type="entry name" value="ODORANT RECEPTOR 83A"/>
    <property type="match status" value="1"/>
</dbReference>
<sequence length="296" mass="33379">MTIVVYNFFLKANIFLFKIDKLKSLIEEIESSGDVMTERSKKLMSAPVFIITGLSLILVGSFSVHAIFKGEMTIEAWMPFDPLKDRMSLILSAQILAILISPGLFRAFAMQGILCSMVIYLCDQLILLQVAIRNLKYTKDTQMEIRKKLKDVIKKHIRLMSYSRSMATIFKEYFLVQNLAVTLELCLNAVMVTVVRDITILSFLAYLGLALINAYIYCYLGNELILQSRGIVLAAYEAPWTYWPIDMQKDLLLLITAAQKPMALSAGGVALVSLQTFGKTLYDGYSIFAVLNDMVD</sequence>
<protein>
    <submittedName>
        <fullName evidence="10">Uncharacterized protein</fullName>
    </submittedName>
</protein>
<evidence type="ECO:0000256" key="8">
    <source>
        <dbReference type="ARBA" id="ARBA00023224"/>
    </source>
</evidence>
<evidence type="ECO:0000256" key="6">
    <source>
        <dbReference type="ARBA" id="ARBA00023136"/>
    </source>
</evidence>
<keyword evidence="4" id="KW-0552">Olfaction</keyword>
<evidence type="ECO:0000256" key="3">
    <source>
        <dbReference type="ARBA" id="ARBA00022692"/>
    </source>
</evidence>
<feature type="transmembrane region" description="Helical" evidence="9">
    <location>
        <begin position="173"/>
        <end position="194"/>
    </location>
</feature>